<evidence type="ECO:0000256" key="1">
    <source>
        <dbReference type="SAM" id="MobiDB-lite"/>
    </source>
</evidence>
<dbReference type="EMBL" id="KV417500">
    <property type="protein sequence ID" value="KZP29139.1"/>
    <property type="molecule type" value="Genomic_DNA"/>
</dbReference>
<protein>
    <submittedName>
        <fullName evidence="2">Uncharacterized protein</fullName>
    </submittedName>
</protein>
<evidence type="ECO:0000313" key="3">
    <source>
        <dbReference type="Proteomes" id="UP000076532"/>
    </source>
</evidence>
<sequence length="62" mass="6833">MSRIVWPYVYSLCSPNPTASPMLSLNTSFEYPHTSLSSATRRRPEDVGDHVSQSPGLSAHRG</sequence>
<dbReference type="Proteomes" id="UP000076532">
    <property type="component" value="Unassembled WGS sequence"/>
</dbReference>
<evidence type="ECO:0000313" key="2">
    <source>
        <dbReference type="EMBL" id="KZP29139.1"/>
    </source>
</evidence>
<proteinExistence type="predicted"/>
<keyword evidence="3" id="KW-1185">Reference proteome</keyword>
<dbReference type="AlphaFoldDB" id="A0A166S8A0"/>
<feature type="region of interest" description="Disordered" evidence="1">
    <location>
        <begin position="33"/>
        <end position="62"/>
    </location>
</feature>
<reference evidence="2 3" key="1">
    <citation type="journal article" date="2016" name="Mol. Biol. Evol.">
        <title>Comparative Genomics of Early-Diverging Mushroom-Forming Fungi Provides Insights into the Origins of Lignocellulose Decay Capabilities.</title>
        <authorList>
            <person name="Nagy L.G."/>
            <person name="Riley R."/>
            <person name="Tritt A."/>
            <person name="Adam C."/>
            <person name="Daum C."/>
            <person name="Floudas D."/>
            <person name="Sun H."/>
            <person name="Yadav J.S."/>
            <person name="Pangilinan J."/>
            <person name="Larsson K.H."/>
            <person name="Matsuura K."/>
            <person name="Barry K."/>
            <person name="Labutti K."/>
            <person name="Kuo R."/>
            <person name="Ohm R.A."/>
            <person name="Bhattacharya S.S."/>
            <person name="Shirouzu T."/>
            <person name="Yoshinaga Y."/>
            <person name="Martin F.M."/>
            <person name="Grigoriev I.V."/>
            <person name="Hibbett D.S."/>
        </authorList>
    </citation>
    <scope>NUCLEOTIDE SEQUENCE [LARGE SCALE GENOMIC DNA]</scope>
    <source>
        <strain evidence="2 3">CBS 109695</strain>
    </source>
</reference>
<organism evidence="2 3">
    <name type="scientific">Athelia psychrophila</name>
    <dbReference type="NCBI Taxonomy" id="1759441"/>
    <lineage>
        <taxon>Eukaryota</taxon>
        <taxon>Fungi</taxon>
        <taxon>Dikarya</taxon>
        <taxon>Basidiomycota</taxon>
        <taxon>Agaricomycotina</taxon>
        <taxon>Agaricomycetes</taxon>
        <taxon>Agaricomycetidae</taxon>
        <taxon>Atheliales</taxon>
        <taxon>Atheliaceae</taxon>
        <taxon>Athelia</taxon>
    </lineage>
</organism>
<name>A0A166S8A0_9AGAM</name>
<accession>A0A166S8A0</accession>
<gene>
    <name evidence="2" type="ORF">FIBSPDRAFT_851991</name>
</gene>